<feature type="compositionally biased region" description="Basic and acidic residues" evidence="6">
    <location>
        <begin position="553"/>
        <end position="585"/>
    </location>
</feature>
<dbReference type="GO" id="GO:0005634">
    <property type="term" value="C:nucleus"/>
    <property type="evidence" value="ECO:0007669"/>
    <property type="project" value="UniProtKB-SubCell"/>
</dbReference>
<reference evidence="9" key="1">
    <citation type="submission" date="2025-08" db="UniProtKB">
        <authorList>
            <consortium name="RefSeq"/>
        </authorList>
    </citation>
    <scope>IDENTIFICATION</scope>
    <source>
        <tissue evidence="9">Sperm</tissue>
    </source>
</reference>
<keyword evidence="4" id="KW-0804">Transcription</keyword>
<proteinExistence type="predicted"/>
<feature type="compositionally biased region" description="Gly residues" evidence="6">
    <location>
        <begin position="524"/>
        <end position="538"/>
    </location>
</feature>
<dbReference type="Pfam" id="PF00010">
    <property type="entry name" value="HLH"/>
    <property type="match status" value="1"/>
</dbReference>
<feature type="compositionally biased region" description="Polar residues" evidence="6">
    <location>
        <begin position="507"/>
        <end position="521"/>
    </location>
</feature>
<dbReference type="GO" id="GO:0000978">
    <property type="term" value="F:RNA polymerase II cis-regulatory region sequence-specific DNA binding"/>
    <property type="evidence" value="ECO:0007669"/>
    <property type="project" value="TreeGrafter"/>
</dbReference>
<dbReference type="GO" id="GO:0046983">
    <property type="term" value="F:protein dimerization activity"/>
    <property type="evidence" value="ECO:0007669"/>
    <property type="project" value="InterPro"/>
</dbReference>
<name>A0AAJ7T298_PETMA</name>
<dbReference type="InterPro" id="IPR051098">
    <property type="entry name" value="NeuroDiff_E-box_TFs"/>
</dbReference>
<sequence>MNQPAERMAAIGTDKELNDLLDFSAMFSPPVNSGKSGPTTLASSQFGGAGMDERTAPGSWAAGSQTSPSYDSARGYNHSPQYNDHMGDRGMGSHDGMPSAFLNSSLMSKASERGHYSSYSRDPSMPSCHQPGMLGSELGMTSPGPMSPHGKPGSPYYPFVATNPRRRPLPDSPGIDVASKKIRKIPPGLPSSVYAPSVAADEFNRESPSYSAKPPGSMFSSPYFMQDAAHGSSDLWSSSNGMSQQGYSSMLGASAGHMTQPGGYSSLHPHPHPHERLSYPSHSPADPNLSLPPMASFPRTTGSSTAYVSNSRTPPVNGSDSMMASRGNAAGGSQTGDALGKALASIYSPDHTSNSFPSNPSTPVGSPPPLTGAAQWSRTAAQAPSSPNYESSLHSLKSRVEQQLHEHLQDAMSFLKDVCESRMEDRLDRLDDAIHILRNHAVGPSTSMPGGHGGDMHSLLGPSHNGAIGGLAANYGTGALSASRHSAMVSSHRDDAVGLHSSLSSVMTAQPGSDLTSTQDSFRGLGGGLTTSGGGGQAGSSVSGGSQSSGVEVKSEDKEKDENEDGKSCRNDRDKNDDDKDDIKSVTRGRSSTEDEDLTPEQKAERERERRMANNARERLRVRDINEAFKELGRMVQLHLKSDKPQTKLLILHQAVAVILSLEQQVRERNLNPKAACLKRREEEKVSGLPSEPGSGHPGMGDTPLGHM</sequence>
<feature type="compositionally biased region" description="Basic and acidic residues" evidence="6">
    <location>
        <begin position="600"/>
        <end position="615"/>
    </location>
</feature>
<feature type="region of interest" description="Disordered" evidence="6">
    <location>
        <begin position="233"/>
        <end position="336"/>
    </location>
</feature>
<evidence type="ECO:0000256" key="1">
    <source>
        <dbReference type="ARBA" id="ARBA00004123"/>
    </source>
</evidence>
<feature type="compositionally biased region" description="Low complexity" evidence="6">
    <location>
        <begin position="539"/>
        <end position="552"/>
    </location>
</feature>
<dbReference type="SUPFAM" id="SSF47459">
    <property type="entry name" value="HLH, helix-loop-helix DNA-binding domain"/>
    <property type="match status" value="1"/>
</dbReference>
<dbReference type="GeneID" id="116942220"/>
<dbReference type="Gene3D" id="4.10.280.10">
    <property type="entry name" value="Helix-loop-helix DNA-binding domain"/>
    <property type="match status" value="1"/>
</dbReference>
<protein>
    <submittedName>
        <fullName evidence="9">Transcription factor 12-like isoform X15</fullName>
    </submittedName>
</protein>
<keyword evidence="5" id="KW-0539">Nucleus</keyword>
<dbReference type="SMART" id="SM00353">
    <property type="entry name" value="HLH"/>
    <property type="match status" value="1"/>
</dbReference>
<organism evidence="8 9">
    <name type="scientific">Petromyzon marinus</name>
    <name type="common">Sea lamprey</name>
    <dbReference type="NCBI Taxonomy" id="7757"/>
    <lineage>
        <taxon>Eukaryota</taxon>
        <taxon>Metazoa</taxon>
        <taxon>Chordata</taxon>
        <taxon>Craniata</taxon>
        <taxon>Vertebrata</taxon>
        <taxon>Cyclostomata</taxon>
        <taxon>Hyperoartia</taxon>
        <taxon>Petromyzontiformes</taxon>
        <taxon>Petromyzontidae</taxon>
        <taxon>Petromyzon</taxon>
    </lineage>
</organism>
<feature type="region of interest" description="Disordered" evidence="6">
    <location>
        <begin position="681"/>
        <end position="708"/>
    </location>
</feature>
<evidence type="ECO:0000256" key="2">
    <source>
        <dbReference type="ARBA" id="ARBA00023015"/>
    </source>
</evidence>
<gene>
    <name evidence="9" type="primary">LOC116942220</name>
</gene>
<dbReference type="PROSITE" id="PS50888">
    <property type="entry name" value="BHLH"/>
    <property type="match status" value="1"/>
</dbReference>
<dbReference type="AlphaFoldDB" id="A0AAJ7T298"/>
<feature type="compositionally biased region" description="Polar residues" evidence="6">
    <location>
        <begin position="374"/>
        <end position="395"/>
    </location>
</feature>
<dbReference type="CDD" id="cd18945">
    <property type="entry name" value="bHLH_E-protein_TCF4_E2-2"/>
    <property type="match status" value="1"/>
</dbReference>
<dbReference type="InterPro" id="IPR036638">
    <property type="entry name" value="HLH_DNA-bd_sf"/>
</dbReference>
<dbReference type="RefSeq" id="XP_032809829.1">
    <property type="nucleotide sequence ID" value="XM_032953938.1"/>
</dbReference>
<keyword evidence="3" id="KW-0238">DNA-binding</keyword>
<keyword evidence="8" id="KW-1185">Reference proteome</keyword>
<feature type="region of interest" description="Disordered" evidence="6">
    <location>
        <begin position="350"/>
        <end position="397"/>
    </location>
</feature>
<feature type="compositionally biased region" description="Low complexity" evidence="6">
    <location>
        <begin position="352"/>
        <end position="363"/>
    </location>
</feature>
<feature type="compositionally biased region" description="Polar residues" evidence="6">
    <location>
        <begin position="30"/>
        <end position="46"/>
    </location>
</feature>
<feature type="domain" description="BHLH" evidence="7">
    <location>
        <begin position="609"/>
        <end position="662"/>
    </location>
</feature>
<dbReference type="GO" id="GO:0000981">
    <property type="term" value="F:DNA-binding transcription factor activity, RNA polymerase II-specific"/>
    <property type="evidence" value="ECO:0007669"/>
    <property type="project" value="TreeGrafter"/>
</dbReference>
<evidence type="ECO:0000313" key="8">
    <source>
        <dbReference type="Proteomes" id="UP001318040"/>
    </source>
</evidence>
<feature type="compositionally biased region" description="Polar residues" evidence="6">
    <location>
        <begin position="234"/>
        <end position="248"/>
    </location>
</feature>
<accession>A0AAJ7T298</accession>
<evidence type="ECO:0000256" key="4">
    <source>
        <dbReference type="ARBA" id="ARBA00023163"/>
    </source>
</evidence>
<dbReference type="PANTHER" id="PTHR11793:SF13">
    <property type="entry name" value="PROTEIN DAUGHTERLESS"/>
    <property type="match status" value="1"/>
</dbReference>
<evidence type="ECO:0000259" key="7">
    <source>
        <dbReference type="PROSITE" id="PS50888"/>
    </source>
</evidence>
<feature type="region of interest" description="Disordered" evidence="6">
    <location>
        <begin position="507"/>
        <end position="615"/>
    </location>
</feature>
<keyword evidence="2" id="KW-0805">Transcription regulation</keyword>
<dbReference type="Proteomes" id="UP001318040">
    <property type="component" value="Chromosome 13"/>
</dbReference>
<comment type="subcellular location">
    <subcellularLocation>
        <location evidence="1">Nucleus</location>
    </subcellularLocation>
</comment>
<dbReference type="FunFam" id="4.10.280.10:FF:000001">
    <property type="entry name" value="Putative transcription factor 12"/>
    <property type="match status" value="1"/>
</dbReference>
<dbReference type="PANTHER" id="PTHR11793">
    <property type="entry name" value="BASIC HELIX-LOOP-HELIX TRANSCRIPTION FACTOR"/>
    <property type="match status" value="1"/>
</dbReference>
<evidence type="ECO:0000313" key="9">
    <source>
        <dbReference type="RefSeq" id="XP_032809829.1"/>
    </source>
</evidence>
<evidence type="ECO:0000256" key="3">
    <source>
        <dbReference type="ARBA" id="ARBA00023125"/>
    </source>
</evidence>
<dbReference type="InterPro" id="IPR011598">
    <property type="entry name" value="bHLH_dom"/>
</dbReference>
<evidence type="ECO:0000256" key="6">
    <source>
        <dbReference type="SAM" id="MobiDB-lite"/>
    </source>
</evidence>
<evidence type="ECO:0000256" key="5">
    <source>
        <dbReference type="ARBA" id="ARBA00023242"/>
    </source>
</evidence>
<dbReference type="GO" id="GO:0005667">
    <property type="term" value="C:transcription regulator complex"/>
    <property type="evidence" value="ECO:0007669"/>
    <property type="project" value="TreeGrafter"/>
</dbReference>
<feature type="compositionally biased region" description="Polar residues" evidence="6">
    <location>
        <begin position="298"/>
        <end position="322"/>
    </location>
</feature>
<dbReference type="GO" id="GO:0000785">
    <property type="term" value="C:chromatin"/>
    <property type="evidence" value="ECO:0007669"/>
    <property type="project" value="TreeGrafter"/>
</dbReference>
<feature type="region of interest" description="Disordered" evidence="6">
    <location>
        <begin position="30"/>
        <end position="101"/>
    </location>
</feature>